<sequence length="73" mass="8303">IVLKRSEEYYQMHKETKSYQRCLVWLAELGGSFRQRDGACRNDGAIGCGGILRNNRGMWLGGFARNLEICSAF</sequence>
<dbReference type="EMBL" id="LXQA010054042">
    <property type="protein sequence ID" value="MCI04020.1"/>
    <property type="molecule type" value="Genomic_DNA"/>
</dbReference>
<evidence type="ECO:0000313" key="2">
    <source>
        <dbReference type="Proteomes" id="UP000265520"/>
    </source>
</evidence>
<dbReference type="AlphaFoldDB" id="A0A392NXP5"/>
<dbReference type="Proteomes" id="UP000265520">
    <property type="component" value="Unassembled WGS sequence"/>
</dbReference>
<proteinExistence type="predicted"/>
<feature type="non-terminal residue" evidence="1">
    <location>
        <position position="1"/>
    </location>
</feature>
<evidence type="ECO:0000313" key="1">
    <source>
        <dbReference type="EMBL" id="MCI04020.1"/>
    </source>
</evidence>
<protein>
    <submittedName>
        <fullName evidence="1">Uncharacterized protein</fullName>
    </submittedName>
</protein>
<organism evidence="1 2">
    <name type="scientific">Trifolium medium</name>
    <dbReference type="NCBI Taxonomy" id="97028"/>
    <lineage>
        <taxon>Eukaryota</taxon>
        <taxon>Viridiplantae</taxon>
        <taxon>Streptophyta</taxon>
        <taxon>Embryophyta</taxon>
        <taxon>Tracheophyta</taxon>
        <taxon>Spermatophyta</taxon>
        <taxon>Magnoliopsida</taxon>
        <taxon>eudicotyledons</taxon>
        <taxon>Gunneridae</taxon>
        <taxon>Pentapetalae</taxon>
        <taxon>rosids</taxon>
        <taxon>fabids</taxon>
        <taxon>Fabales</taxon>
        <taxon>Fabaceae</taxon>
        <taxon>Papilionoideae</taxon>
        <taxon>50 kb inversion clade</taxon>
        <taxon>NPAAA clade</taxon>
        <taxon>Hologalegina</taxon>
        <taxon>IRL clade</taxon>
        <taxon>Trifolieae</taxon>
        <taxon>Trifolium</taxon>
    </lineage>
</organism>
<comment type="caution">
    <text evidence="1">The sequence shown here is derived from an EMBL/GenBank/DDBJ whole genome shotgun (WGS) entry which is preliminary data.</text>
</comment>
<name>A0A392NXP5_9FABA</name>
<accession>A0A392NXP5</accession>
<reference evidence="1 2" key="1">
    <citation type="journal article" date="2018" name="Front. Plant Sci.">
        <title>Red Clover (Trifolium pratense) and Zigzag Clover (T. medium) - A Picture of Genomic Similarities and Differences.</title>
        <authorList>
            <person name="Dluhosova J."/>
            <person name="Istvanek J."/>
            <person name="Nedelnik J."/>
            <person name="Repkova J."/>
        </authorList>
    </citation>
    <scope>NUCLEOTIDE SEQUENCE [LARGE SCALE GENOMIC DNA]</scope>
    <source>
        <strain evidence="2">cv. 10/8</strain>
        <tissue evidence="1">Leaf</tissue>
    </source>
</reference>
<keyword evidence="2" id="KW-1185">Reference proteome</keyword>